<dbReference type="EMBL" id="CAJVPT010071530">
    <property type="protein sequence ID" value="CAG8780710.1"/>
    <property type="molecule type" value="Genomic_DNA"/>
</dbReference>
<protein>
    <submittedName>
        <fullName evidence="1">17337_t:CDS:1</fullName>
    </submittedName>
</protein>
<organism evidence="1 2">
    <name type="scientific">Acaulospora colombiana</name>
    <dbReference type="NCBI Taxonomy" id="27376"/>
    <lineage>
        <taxon>Eukaryota</taxon>
        <taxon>Fungi</taxon>
        <taxon>Fungi incertae sedis</taxon>
        <taxon>Mucoromycota</taxon>
        <taxon>Glomeromycotina</taxon>
        <taxon>Glomeromycetes</taxon>
        <taxon>Diversisporales</taxon>
        <taxon>Acaulosporaceae</taxon>
        <taxon>Acaulospora</taxon>
    </lineage>
</organism>
<feature type="non-terminal residue" evidence="1">
    <location>
        <position position="1"/>
    </location>
</feature>
<accession>A0ACA9R7L6</accession>
<proteinExistence type="predicted"/>
<gene>
    <name evidence="1" type="ORF">ACOLOM_LOCUS14303</name>
</gene>
<reference evidence="1" key="1">
    <citation type="submission" date="2021-06" db="EMBL/GenBank/DDBJ databases">
        <authorList>
            <person name="Kallberg Y."/>
            <person name="Tangrot J."/>
            <person name="Rosling A."/>
        </authorList>
    </citation>
    <scope>NUCLEOTIDE SEQUENCE</scope>
    <source>
        <strain evidence="1">CL356</strain>
    </source>
</reference>
<evidence type="ECO:0000313" key="2">
    <source>
        <dbReference type="Proteomes" id="UP000789525"/>
    </source>
</evidence>
<comment type="caution">
    <text evidence="1">The sequence shown here is derived from an EMBL/GenBank/DDBJ whole genome shotgun (WGS) entry which is preliminary data.</text>
</comment>
<sequence length="46" mass="5176">IENLSNDMNAVNDQDLMVQNGKDKLNSDDYLVQSEDSSNNDDTKDN</sequence>
<name>A0ACA9R7L6_9GLOM</name>
<dbReference type="Proteomes" id="UP000789525">
    <property type="component" value="Unassembled WGS sequence"/>
</dbReference>
<keyword evidence="2" id="KW-1185">Reference proteome</keyword>
<evidence type="ECO:0000313" key="1">
    <source>
        <dbReference type="EMBL" id="CAG8780710.1"/>
    </source>
</evidence>